<feature type="region of interest" description="Disordered" evidence="1">
    <location>
        <begin position="28"/>
        <end position="59"/>
    </location>
</feature>
<feature type="region of interest" description="Disordered" evidence="1">
    <location>
        <begin position="96"/>
        <end position="120"/>
    </location>
</feature>
<accession>A0A840ZGQ0</accession>
<proteinExistence type="predicted"/>
<dbReference type="RefSeq" id="WP_183568360.1">
    <property type="nucleotide sequence ID" value="NZ_JACHOP010000006.1"/>
</dbReference>
<dbReference type="AlphaFoldDB" id="A0A840ZGQ0"/>
<dbReference type="EMBL" id="JACHOP010000006">
    <property type="protein sequence ID" value="MBB5757182.1"/>
    <property type="molecule type" value="Genomic_DNA"/>
</dbReference>
<reference evidence="2 3" key="1">
    <citation type="submission" date="2020-08" db="EMBL/GenBank/DDBJ databases">
        <title>Genomic Encyclopedia of Type Strains, Phase IV (KMG-IV): sequencing the most valuable type-strain genomes for metagenomic binning, comparative biology and taxonomic classification.</title>
        <authorList>
            <person name="Goeker M."/>
        </authorList>
    </citation>
    <scope>NUCLEOTIDE SEQUENCE [LARGE SCALE GENOMIC DNA]</scope>
    <source>
        <strain evidence="2 3">DSM 2163</strain>
    </source>
</reference>
<evidence type="ECO:0000313" key="2">
    <source>
        <dbReference type="EMBL" id="MBB5757182.1"/>
    </source>
</evidence>
<dbReference type="Proteomes" id="UP000583454">
    <property type="component" value="Unassembled WGS sequence"/>
</dbReference>
<evidence type="ECO:0000256" key="1">
    <source>
        <dbReference type="SAM" id="MobiDB-lite"/>
    </source>
</evidence>
<comment type="caution">
    <text evidence="2">The sequence shown here is derived from an EMBL/GenBank/DDBJ whole genome shotgun (WGS) entry which is preliminary data.</text>
</comment>
<protein>
    <submittedName>
        <fullName evidence="2">Uncharacterized protein</fullName>
    </submittedName>
</protein>
<organism evidence="2 3">
    <name type="scientific">Methylorubrum rhodinum</name>
    <dbReference type="NCBI Taxonomy" id="29428"/>
    <lineage>
        <taxon>Bacteria</taxon>
        <taxon>Pseudomonadati</taxon>
        <taxon>Pseudomonadota</taxon>
        <taxon>Alphaproteobacteria</taxon>
        <taxon>Hyphomicrobiales</taxon>
        <taxon>Methylobacteriaceae</taxon>
        <taxon>Methylorubrum</taxon>
    </lineage>
</organism>
<sequence>MGFATRERAFPGENAPRPMDLAVASLTIPKAPSDDRMGRRYNAPGDRSVQLRPDPHGTDLRVIRSCRGAATGEAGCTGTAGWTGRDADSVILRLSNPRRSGDARGSPQPILPQFRFPSAP</sequence>
<gene>
    <name evidence="2" type="ORF">HNR00_001893</name>
</gene>
<evidence type="ECO:0000313" key="3">
    <source>
        <dbReference type="Proteomes" id="UP000583454"/>
    </source>
</evidence>
<name>A0A840ZGQ0_9HYPH</name>
<keyword evidence="3" id="KW-1185">Reference proteome</keyword>